<keyword evidence="1" id="KW-0812">Transmembrane</keyword>
<keyword evidence="1" id="KW-1133">Transmembrane helix</keyword>
<dbReference type="OrthoDB" id="7030552at2"/>
<reference evidence="3" key="1">
    <citation type="submission" date="2017-02" db="EMBL/GenBank/DDBJ databases">
        <authorList>
            <person name="Furmanczyk E.M."/>
        </authorList>
    </citation>
    <scope>NUCLEOTIDE SEQUENCE [LARGE SCALE GENOMIC DNA]</scope>
    <source>
        <strain evidence="3">AP3_22</strain>
    </source>
</reference>
<evidence type="ECO:0000313" key="2">
    <source>
        <dbReference type="EMBL" id="POF42117.1"/>
    </source>
</evidence>
<dbReference type="Proteomes" id="UP000237440">
    <property type="component" value="Unassembled WGS sequence"/>
</dbReference>
<keyword evidence="1" id="KW-0472">Membrane</keyword>
<feature type="transmembrane region" description="Helical" evidence="1">
    <location>
        <begin position="420"/>
        <end position="439"/>
    </location>
</feature>
<organism evidence="2 3">
    <name type="scientific">Pseudomonas laurylsulfativorans</name>
    <dbReference type="NCBI Taxonomy" id="1943631"/>
    <lineage>
        <taxon>Bacteria</taxon>
        <taxon>Pseudomonadati</taxon>
        <taxon>Pseudomonadota</taxon>
        <taxon>Gammaproteobacteria</taxon>
        <taxon>Pseudomonadales</taxon>
        <taxon>Pseudomonadaceae</taxon>
        <taxon>Pseudomonas</taxon>
    </lineage>
</organism>
<name>A0A2S3VQA1_9PSED</name>
<keyword evidence="3" id="KW-1185">Reference proteome</keyword>
<sequence>MIDSIGGSTGNIFAISGNDTSRVSSASNRLIDAPDIASPGFQARALGSPREVAAGMTLLERRVAIELQVIEAGQGETDQTLATAVRGFIEGEGLPREGESSELFTRAAELNALDTQQTRESRMQSIVDAGLELLESARGPGLNLLNVTARTGLVVALTTVLRQLVGYYVEKAIREGDSPEASRAWEVAAITMIGPAMSLMGAIRDECAGTASLQSRLGRVCMASITMGALIAAHVTGASSTMLSSIINTNIYTVARDLGNAFFPLQDNAGAASAGATGVTTVAFGTVQYLLAELGALMPLSGPGRYAAELGYSLGADVIQGVLNATGAVIDDFIFILCRSWPLLSPSAGLDSVLSDPESLQQSVLQVRAGARLPSGEQLASAFLNVNASRTSAFQALNLAVAAAAVELALTDLGEGTQGHVVNVCVMLMLMLIYFPFIWSCSQRTDNQWSPEQLRENPAP</sequence>
<evidence type="ECO:0000256" key="1">
    <source>
        <dbReference type="SAM" id="Phobius"/>
    </source>
</evidence>
<evidence type="ECO:0000313" key="3">
    <source>
        <dbReference type="Proteomes" id="UP000237440"/>
    </source>
</evidence>
<proteinExistence type="predicted"/>
<dbReference type="RefSeq" id="WP_103394950.1">
    <property type="nucleotide sequence ID" value="NZ_MUJK01000003.1"/>
</dbReference>
<dbReference type="EMBL" id="MUJK01000003">
    <property type="protein sequence ID" value="POF42117.1"/>
    <property type="molecule type" value="Genomic_DNA"/>
</dbReference>
<dbReference type="AlphaFoldDB" id="A0A2S3VQA1"/>
<gene>
    <name evidence="2" type="ORF">B0D71_11765</name>
</gene>
<accession>A0A2S3VQA1</accession>
<comment type="caution">
    <text evidence="2">The sequence shown here is derived from an EMBL/GenBank/DDBJ whole genome shotgun (WGS) entry which is preliminary data.</text>
</comment>
<protein>
    <submittedName>
        <fullName evidence="2">Uncharacterized protein</fullName>
    </submittedName>
</protein>